<feature type="DNA-binding region" description="H-T-H motif" evidence="2">
    <location>
        <begin position="26"/>
        <end position="45"/>
    </location>
</feature>
<proteinExistence type="predicted"/>
<keyword evidence="1 2" id="KW-0238">DNA-binding</keyword>
<dbReference type="InterPro" id="IPR001647">
    <property type="entry name" value="HTH_TetR"/>
</dbReference>
<dbReference type="RefSeq" id="WP_152381090.1">
    <property type="nucleotide sequence ID" value="NZ_CP045298.1"/>
</dbReference>
<dbReference type="PRINTS" id="PR00455">
    <property type="entry name" value="HTHTETR"/>
</dbReference>
<gene>
    <name evidence="4" type="ORF">QOZ95_005590</name>
</gene>
<dbReference type="Pfam" id="PF00440">
    <property type="entry name" value="TetR_N"/>
    <property type="match status" value="2"/>
</dbReference>
<evidence type="ECO:0000313" key="5">
    <source>
        <dbReference type="Proteomes" id="UP001242811"/>
    </source>
</evidence>
<dbReference type="SUPFAM" id="SSF48498">
    <property type="entry name" value="Tetracyclin repressor-like, C-terminal domain"/>
    <property type="match status" value="1"/>
</dbReference>
<dbReference type="InterPro" id="IPR039536">
    <property type="entry name" value="TetR_C_Proteobacteria"/>
</dbReference>
<organism evidence="4 5">
    <name type="scientific">Paenibacillus brasilensis</name>
    <dbReference type="NCBI Taxonomy" id="128574"/>
    <lineage>
        <taxon>Bacteria</taxon>
        <taxon>Bacillati</taxon>
        <taxon>Bacillota</taxon>
        <taxon>Bacilli</taxon>
        <taxon>Bacillales</taxon>
        <taxon>Paenibacillaceae</taxon>
        <taxon>Paenibacillus</taxon>
    </lineage>
</organism>
<dbReference type="PROSITE" id="PS50977">
    <property type="entry name" value="HTH_TETR_2"/>
    <property type="match status" value="2"/>
</dbReference>
<dbReference type="PANTHER" id="PTHR43479">
    <property type="entry name" value="ACREF/ENVCD OPERON REPRESSOR-RELATED"/>
    <property type="match status" value="1"/>
</dbReference>
<dbReference type="InterPro" id="IPR050624">
    <property type="entry name" value="HTH-type_Tx_Regulator"/>
</dbReference>
<protein>
    <submittedName>
        <fullName evidence="4">AcrR family transcriptional regulator</fullName>
    </submittedName>
</protein>
<dbReference type="InterPro" id="IPR009057">
    <property type="entry name" value="Homeodomain-like_sf"/>
</dbReference>
<dbReference type="Proteomes" id="UP001242811">
    <property type="component" value="Unassembled WGS sequence"/>
</dbReference>
<dbReference type="EMBL" id="JAUSWA010000073">
    <property type="protein sequence ID" value="MDQ0497349.1"/>
    <property type="molecule type" value="Genomic_DNA"/>
</dbReference>
<sequence>MKNNTKAKIKKVAEELIIKKGYRDTTVQDIATSAKVAVGTIYRYYKSKDDILMDIGRLDLKDVSYSQDIRRKEIIEAALNVFGTKGYSRTNIEDITNEIGMSKGAIYQYFKNKEELFISTIRETSQMQLLFKLTKLEQETASIEEFLVEIGMVFLSVFEDPRKIKLMRIIIGETPNFPEIGELFYHEVVEKASEQIGKMLKSHVSSEIDPVLSIRLFIGSIWSFVIFQEMVPMKDRKYENEAIIQHAIRVFQHGIIPTA</sequence>
<feature type="DNA-binding region" description="H-T-H motif" evidence="2">
    <location>
        <begin position="91"/>
        <end position="110"/>
    </location>
</feature>
<feature type="domain" description="HTH tetR-type" evidence="3">
    <location>
        <begin position="3"/>
        <end position="63"/>
    </location>
</feature>
<dbReference type="PANTHER" id="PTHR43479:SF11">
    <property type="entry name" value="ACREF_ENVCD OPERON REPRESSOR-RELATED"/>
    <property type="match status" value="1"/>
</dbReference>
<dbReference type="Pfam" id="PF14246">
    <property type="entry name" value="TetR_C_7"/>
    <property type="match status" value="1"/>
</dbReference>
<evidence type="ECO:0000313" key="4">
    <source>
        <dbReference type="EMBL" id="MDQ0497349.1"/>
    </source>
</evidence>
<dbReference type="InterPro" id="IPR036271">
    <property type="entry name" value="Tet_transcr_reg_TetR-rel_C_sf"/>
</dbReference>
<feature type="domain" description="HTH tetR-type" evidence="3">
    <location>
        <begin position="68"/>
        <end position="128"/>
    </location>
</feature>
<evidence type="ECO:0000256" key="2">
    <source>
        <dbReference type="PROSITE-ProRule" id="PRU00335"/>
    </source>
</evidence>
<reference evidence="4 5" key="1">
    <citation type="submission" date="2023-07" db="EMBL/GenBank/DDBJ databases">
        <title>Genomic Encyclopedia of Type Strains, Phase IV (KMG-IV): sequencing the most valuable type-strain genomes for metagenomic binning, comparative biology and taxonomic classification.</title>
        <authorList>
            <person name="Goeker M."/>
        </authorList>
    </citation>
    <scope>NUCLEOTIDE SEQUENCE [LARGE SCALE GENOMIC DNA]</scope>
    <source>
        <strain evidence="4 5">DSM 14914</strain>
    </source>
</reference>
<evidence type="ECO:0000256" key="1">
    <source>
        <dbReference type="ARBA" id="ARBA00023125"/>
    </source>
</evidence>
<dbReference type="Gene3D" id="1.10.357.10">
    <property type="entry name" value="Tetracycline Repressor, domain 2"/>
    <property type="match status" value="2"/>
</dbReference>
<keyword evidence="5" id="KW-1185">Reference proteome</keyword>
<comment type="caution">
    <text evidence="4">The sequence shown here is derived from an EMBL/GenBank/DDBJ whole genome shotgun (WGS) entry which is preliminary data.</text>
</comment>
<name>A0ABU0L7X6_9BACL</name>
<accession>A0ABU0L7X6</accession>
<evidence type="ECO:0000259" key="3">
    <source>
        <dbReference type="PROSITE" id="PS50977"/>
    </source>
</evidence>
<dbReference type="SUPFAM" id="SSF46689">
    <property type="entry name" value="Homeodomain-like"/>
    <property type="match status" value="2"/>
</dbReference>